<name>A0AA39WBQ6_9PEZI</name>
<protein>
    <submittedName>
        <fullName evidence="1">Uncharacterized protein</fullName>
    </submittedName>
</protein>
<comment type="caution">
    <text evidence="1">The sequence shown here is derived from an EMBL/GenBank/DDBJ whole genome shotgun (WGS) entry which is preliminary data.</text>
</comment>
<dbReference type="EMBL" id="JAULSR010000010">
    <property type="protein sequence ID" value="KAK0610435.1"/>
    <property type="molecule type" value="Genomic_DNA"/>
</dbReference>
<gene>
    <name evidence="1" type="ORF">B0T17DRAFT_113309</name>
</gene>
<dbReference type="Proteomes" id="UP001174934">
    <property type="component" value="Unassembled WGS sequence"/>
</dbReference>
<dbReference type="AlphaFoldDB" id="A0AA39WBQ6"/>
<sequence length="228" mass="25550">MHLLEDRALLCVRERVCTNSSRKYTICAYYSPRIHPNPPSFLSSFPNDLLGGTSIVLGSCSRSMFGEQVVSAAGFDRHLVHGFLDGEDFLVFDTATRAIAAFGWPEDAARSRSLTPLVSPLMRSSLPPWNFGICSPRAHTVPFDCALYRIRRAYLLFAKNCTYYSQPRRRPCLSSCHSRPVTIVLSQSSCHSRPVRNEADSRRRPSKALVYLVGRGHNEGRDRSIAAK</sequence>
<organism evidence="1 2">
    <name type="scientific">Bombardia bombarda</name>
    <dbReference type="NCBI Taxonomy" id="252184"/>
    <lineage>
        <taxon>Eukaryota</taxon>
        <taxon>Fungi</taxon>
        <taxon>Dikarya</taxon>
        <taxon>Ascomycota</taxon>
        <taxon>Pezizomycotina</taxon>
        <taxon>Sordariomycetes</taxon>
        <taxon>Sordariomycetidae</taxon>
        <taxon>Sordariales</taxon>
        <taxon>Lasiosphaeriaceae</taxon>
        <taxon>Bombardia</taxon>
    </lineage>
</organism>
<keyword evidence="2" id="KW-1185">Reference proteome</keyword>
<evidence type="ECO:0000313" key="2">
    <source>
        <dbReference type="Proteomes" id="UP001174934"/>
    </source>
</evidence>
<reference evidence="1" key="1">
    <citation type="submission" date="2023-06" db="EMBL/GenBank/DDBJ databases">
        <title>Genome-scale phylogeny and comparative genomics of the fungal order Sordariales.</title>
        <authorList>
            <consortium name="Lawrence Berkeley National Laboratory"/>
            <person name="Hensen N."/>
            <person name="Bonometti L."/>
            <person name="Westerberg I."/>
            <person name="Brannstrom I.O."/>
            <person name="Guillou S."/>
            <person name="Cros-Aarteil S."/>
            <person name="Calhoun S."/>
            <person name="Haridas S."/>
            <person name="Kuo A."/>
            <person name="Mondo S."/>
            <person name="Pangilinan J."/>
            <person name="Riley R."/>
            <person name="LaButti K."/>
            <person name="Andreopoulos B."/>
            <person name="Lipzen A."/>
            <person name="Chen C."/>
            <person name="Yanf M."/>
            <person name="Daum C."/>
            <person name="Ng V."/>
            <person name="Clum A."/>
            <person name="Steindorff A."/>
            <person name="Ohm R."/>
            <person name="Martin F."/>
            <person name="Silar P."/>
            <person name="Natvig D."/>
            <person name="Lalanne C."/>
            <person name="Gautier V."/>
            <person name="Ament-velasquez S.L."/>
            <person name="Kruys A."/>
            <person name="Hutchinson M.I."/>
            <person name="Powell A.J."/>
            <person name="Barry K."/>
            <person name="Miller A.N."/>
            <person name="Grigoriev I.V."/>
            <person name="Debuchy R."/>
            <person name="Gladieux P."/>
            <person name="Thoren M.H."/>
            <person name="Johannesson H."/>
        </authorList>
    </citation>
    <scope>NUCLEOTIDE SEQUENCE</scope>
    <source>
        <strain evidence="1">SMH3391-2</strain>
    </source>
</reference>
<evidence type="ECO:0000313" key="1">
    <source>
        <dbReference type="EMBL" id="KAK0610435.1"/>
    </source>
</evidence>
<proteinExistence type="predicted"/>
<accession>A0AA39WBQ6</accession>